<protein>
    <submittedName>
        <fullName evidence="1">Uncharacterized protein</fullName>
    </submittedName>
</protein>
<proteinExistence type="predicted"/>
<dbReference type="EMBL" id="GISG01149350">
    <property type="protein sequence ID" value="MBA4647152.1"/>
    <property type="molecule type" value="Transcribed_RNA"/>
</dbReference>
<reference evidence="1" key="2">
    <citation type="submission" date="2020-07" db="EMBL/GenBank/DDBJ databases">
        <authorList>
            <person name="Vera ALvarez R."/>
            <person name="Arias-Moreno D.M."/>
            <person name="Jimenez-Jacinto V."/>
            <person name="Jimenez-Bremont J.F."/>
            <person name="Swaminathan K."/>
            <person name="Moose S.P."/>
            <person name="Guerrero-Gonzalez M.L."/>
            <person name="Marino-Ramirez L."/>
            <person name="Landsman D."/>
            <person name="Rodriguez-Kessler M."/>
            <person name="Delgado-Sanchez P."/>
        </authorList>
    </citation>
    <scope>NUCLEOTIDE SEQUENCE</scope>
    <source>
        <tissue evidence="1">Cladode</tissue>
    </source>
</reference>
<sequence length="122" mass="14172">MKDKDNKKKKTKLIRVGLHSNPGASRMVPSCSWAPDPSGHHGIKCPAALVITFHQRTRNMYLQFYYSTSRSDQQEKHQIENLRQIYIEIEDVRLSQASYFTVLLSKTRQILVQSLKRSWGKP</sequence>
<evidence type="ECO:0000313" key="1">
    <source>
        <dbReference type="EMBL" id="MBA4647152.1"/>
    </source>
</evidence>
<reference evidence="1" key="1">
    <citation type="journal article" date="2013" name="J. Plant Res.">
        <title>Effect of fungi and light on seed germination of three Opuntia species from semiarid lands of central Mexico.</title>
        <authorList>
            <person name="Delgado-Sanchez P."/>
            <person name="Jimenez-Bremont J.F."/>
            <person name="Guerrero-Gonzalez Mde L."/>
            <person name="Flores J."/>
        </authorList>
    </citation>
    <scope>NUCLEOTIDE SEQUENCE</scope>
    <source>
        <tissue evidence="1">Cladode</tissue>
    </source>
</reference>
<name>A0A7C8ZMM3_OPUST</name>
<accession>A0A7C8ZMM3</accession>
<dbReference type="AlphaFoldDB" id="A0A7C8ZMM3"/>
<organism evidence="1">
    <name type="scientific">Opuntia streptacantha</name>
    <name type="common">Prickly pear cactus</name>
    <name type="synonym">Opuntia cardona</name>
    <dbReference type="NCBI Taxonomy" id="393608"/>
    <lineage>
        <taxon>Eukaryota</taxon>
        <taxon>Viridiplantae</taxon>
        <taxon>Streptophyta</taxon>
        <taxon>Embryophyta</taxon>
        <taxon>Tracheophyta</taxon>
        <taxon>Spermatophyta</taxon>
        <taxon>Magnoliopsida</taxon>
        <taxon>eudicotyledons</taxon>
        <taxon>Gunneridae</taxon>
        <taxon>Pentapetalae</taxon>
        <taxon>Caryophyllales</taxon>
        <taxon>Cactineae</taxon>
        <taxon>Cactaceae</taxon>
        <taxon>Opuntioideae</taxon>
        <taxon>Opuntia</taxon>
    </lineage>
</organism>